<sequence>MGINGVGIGNEKFSFFNPNSFSLNGNGYDFLKEVFLIEKFQKIGNNYGRNRVTQLYDDISCWLTKERWVDIAINMGIIIEYCIDYYVEDRKLREFFDKNGRLLDFYNKLSIILENPKSSSDDIFKSKYKATWNRVQYVLRNWRNYIHISKLVKERSSLDEISIKNFYTDFESTINILLNL</sequence>
<reference evidence="1" key="1">
    <citation type="journal article" date="2015" name="Nature">
        <title>Complex archaea that bridge the gap between prokaryotes and eukaryotes.</title>
        <authorList>
            <person name="Spang A."/>
            <person name="Saw J.H."/>
            <person name="Jorgensen S.L."/>
            <person name="Zaremba-Niedzwiedzka K."/>
            <person name="Martijn J."/>
            <person name="Lind A.E."/>
            <person name="van Eijk R."/>
            <person name="Schleper C."/>
            <person name="Guy L."/>
            <person name="Ettema T.J."/>
        </authorList>
    </citation>
    <scope>NUCLEOTIDE SEQUENCE</scope>
</reference>
<organism evidence="1">
    <name type="scientific">marine sediment metagenome</name>
    <dbReference type="NCBI Taxonomy" id="412755"/>
    <lineage>
        <taxon>unclassified sequences</taxon>
        <taxon>metagenomes</taxon>
        <taxon>ecological metagenomes</taxon>
    </lineage>
</organism>
<comment type="caution">
    <text evidence="1">The sequence shown here is derived from an EMBL/GenBank/DDBJ whole genome shotgun (WGS) entry which is preliminary data.</text>
</comment>
<dbReference type="AlphaFoldDB" id="A0A0F9PHQ0"/>
<dbReference type="EMBL" id="LAZR01002915">
    <property type="protein sequence ID" value="KKN24027.1"/>
    <property type="molecule type" value="Genomic_DNA"/>
</dbReference>
<evidence type="ECO:0000313" key="1">
    <source>
        <dbReference type="EMBL" id="KKN24027.1"/>
    </source>
</evidence>
<protein>
    <submittedName>
        <fullName evidence="1">Uncharacterized protein</fullName>
    </submittedName>
</protein>
<name>A0A0F9PHQ0_9ZZZZ</name>
<proteinExistence type="predicted"/>
<gene>
    <name evidence="1" type="ORF">LCGC14_0898960</name>
</gene>
<accession>A0A0F9PHQ0</accession>